<evidence type="ECO:0000256" key="1">
    <source>
        <dbReference type="SAM" id="MobiDB-lite"/>
    </source>
</evidence>
<evidence type="ECO:0000313" key="2">
    <source>
        <dbReference type="EMBL" id="JAH13270.1"/>
    </source>
</evidence>
<name>A0A0E9QAD2_ANGAN</name>
<sequence length="70" mass="7810">MHCGEKKSNGTSRPVPHTKNTASKTIPPNPMGIQLRRVFNTIMTERQRNGVLATQSSDNTNEILAKNMFL</sequence>
<reference evidence="2" key="1">
    <citation type="submission" date="2014-11" db="EMBL/GenBank/DDBJ databases">
        <authorList>
            <person name="Amaro Gonzalez C."/>
        </authorList>
    </citation>
    <scope>NUCLEOTIDE SEQUENCE</scope>
</reference>
<proteinExistence type="predicted"/>
<reference evidence="2" key="2">
    <citation type="journal article" date="2015" name="Fish Shellfish Immunol.">
        <title>Early steps in the European eel (Anguilla anguilla)-Vibrio vulnificus interaction in the gills: Role of the RtxA13 toxin.</title>
        <authorList>
            <person name="Callol A."/>
            <person name="Pajuelo D."/>
            <person name="Ebbesson L."/>
            <person name="Teles M."/>
            <person name="MacKenzie S."/>
            <person name="Amaro C."/>
        </authorList>
    </citation>
    <scope>NUCLEOTIDE SEQUENCE</scope>
</reference>
<dbReference type="AlphaFoldDB" id="A0A0E9QAD2"/>
<organism evidence="2">
    <name type="scientific">Anguilla anguilla</name>
    <name type="common">European freshwater eel</name>
    <name type="synonym">Muraena anguilla</name>
    <dbReference type="NCBI Taxonomy" id="7936"/>
    <lineage>
        <taxon>Eukaryota</taxon>
        <taxon>Metazoa</taxon>
        <taxon>Chordata</taxon>
        <taxon>Craniata</taxon>
        <taxon>Vertebrata</taxon>
        <taxon>Euteleostomi</taxon>
        <taxon>Actinopterygii</taxon>
        <taxon>Neopterygii</taxon>
        <taxon>Teleostei</taxon>
        <taxon>Anguilliformes</taxon>
        <taxon>Anguillidae</taxon>
        <taxon>Anguilla</taxon>
    </lineage>
</organism>
<protein>
    <submittedName>
        <fullName evidence="2">Uncharacterized protein</fullName>
    </submittedName>
</protein>
<accession>A0A0E9QAD2</accession>
<dbReference type="EMBL" id="GBXM01095307">
    <property type="protein sequence ID" value="JAH13270.1"/>
    <property type="molecule type" value="Transcribed_RNA"/>
</dbReference>
<feature type="region of interest" description="Disordered" evidence="1">
    <location>
        <begin position="1"/>
        <end position="31"/>
    </location>
</feature>